<protein>
    <submittedName>
        <fullName evidence="4">Arylsulfatase</fullName>
    </submittedName>
</protein>
<reference evidence="4 5" key="1">
    <citation type="submission" date="2018-01" db="EMBL/GenBank/DDBJ databases">
        <title>Genome sequence of a Cantenovulum-like bacteria.</title>
        <authorList>
            <person name="Tan W.R."/>
            <person name="Lau N.-S."/>
            <person name="Go F."/>
            <person name="Amirul A.-A.A."/>
        </authorList>
    </citation>
    <scope>NUCLEOTIDE SEQUENCE [LARGE SCALE GENOMIC DNA]</scope>
    <source>
        <strain evidence="4 5">CCB-QB4</strain>
    </source>
</reference>
<dbReference type="SUPFAM" id="SSF53649">
    <property type="entry name" value="Alkaline phosphatase-like"/>
    <property type="match status" value="1"/>
</dbReference>
<keyword evidence="2" id="KW-0732">Signal</keyword>
<comment type="similarity">
    <text evidence="1">Belongs to the sulfatase family.</text>
</comment>
<dbReference type="OrthoDB" id="9803751at2"/>
<dbReference type="Pfam" id="PF00884">
    <property type="entry name" value="Sulfatase"/>
    <property type="match status" value="1"/>
</dbReference>
<dbReference type="PROSITE" id="PS51257">
    <property type="entry name" value="PROKAR_LIPOPROTEIN"/>
    <property type="match status" value="1"/>
</dbReference>
<evidence type="ECO:0000256" key="2">
    <source>
        <dbReference type="SAM" id="SignalP"/>
    </source>
</evidence>
<feature type="signal peptide" evidence="2">
    <location>
        <begin position="1"/>
        <end position="27"/>
    </location>
</feature>
<dbReference type="Gene3D" id="3.30.1120.10">
    <property type="match status" value="1"/>
</dbReference>
<dbReference type="RefSeq" id="WP_108602378.1">
    <property type="nucleotide sequence ID" value="NZ_CP026604.1"/>
</dbReference>
<dbReference type="PANTHER" id="PTHR42693">
    <property type="entry name" value="ARYLSULFATASE FAMILY MEMBER"/>
    <property type="match status" value="1"/>
</dbReference>
<dbReference type="PANTHER" id="PTHR42693:SF33">
    <property type="entry name" value="ARYLSULFATASE"/>
    <property type="match status" value="1"/>
</dbReference>
<dbReference type="Gene3D" id="3.40.720.10">
    <property type="entry name" value="Alkaline Phosphatase, subunit A"/>
    <property type="match status" value="1"/>
</dbReference>
<feature type="chain" id="PRO_5015521310" evidence="2">
    <location>
        <begin position="28"/>
        <end position="482"/>
    </location>
</feature>
<dbReference type="Proteomes" id="UP000244441">
    <property type="component" value="Chromosome"/>
</dbReference>
<dbReference type="KEGG" id="cate:C2869_07620"/>
<dbReference type="InterPro" id="IPR017850">
    <property type="entry name" value="Alkaline_phosphatase_core_sf"/>
</dbReference>
<evidence type="ECO:0000259" key="3">
    <source>
        <dbReference type="Pfam" id="PF00884"/>
    </source>
</evidence>
<dbReference type="InterPro" id="IPR000917">
    <property type="entry name" value="Sulfatase_N"/>
</dbReference>
<dbReference type="EMBL" id="CP026604">
    <property type="protein sequence ID" value="AWB66308.1"/>
    <property type="molecule type" value="Genomic_DNA"/>
</dbReference>
<evidence type="ECO:0000313" key="5">
    <source>
        <dbReference type="Proteomes" id="UP000244441"/>
    </source>
</evidence>
<gene>
    <name evidence="4" type="ORF">C2869_07620</name>
</gene>
<accession>A0A2S0VQ14</accession>
<feature type="domain" description="Sulfatase N-terminal" evidence="3">
    <location>
        <begin position="36"/>
        <end position="369"/>
    </location>
</feature>
<keyword evidence="5" id="KW-1185">Reference proteome</keyword>
<name>A0A2S0VQ14_9ALTE</name>
<sequence>MAKLISLMLVVCVGLILVACTSTEKKATNKIVANRPNVVVIFIDDLGYGDISAFGNTQVATANIDRLAKEGKKFTQFYANSPICSPSRAALKTGVYPHRERINSFLESRRYNQQRYMADYMSTERLTYARLFQQAGYATAHFGKWHIGGGRDVDDAPLPTAYGYDETLVSFEGLGDRILWQKHGNQKLSWNYPADKGKIFSLPKHQTTQTYVDRAIDFIQRHKNQPFLVNMFPNDVHDAHNPSKEQLAKWQGKGRHSKEDRFFAILDAMDQQIGRLLNAIDEAGVADNTIVIFTSDNGPTDWHHYYKQNMTPPPGSTGPFFGRKWSLYEGGIRMPFLIRWPLKIQAATVNDSTWFSAIDLLPSLASMAGLPLPEQTKLDGINMADALLGGNQRRDKPIFWEYGVYRTIKPGLQAHRSPRLAMRDGDYKLLMDPNGSRLMLFNLLADPGETMNLAKEQPQQVASMKPRLLAWWQEMNSYLNPH</sequence>
<evidence type="ECO:0000256" key="1">
    <source>
        <dbReference type="ARBA" id="ARBA00008779"/>
    </source>
</evidence>
<evidence type="ECO:0000313" key="4">
    <source>
        <dbReference type="EMBL" id="AWB66308.1"/>
    </source>
</evidence>
<organism evidence="4 5">
    <name type="scientific">Saccharobesus litoralis</name>
    <dbReference type="NCBI Taxonomy" id="2172099"/>
    <lineage>
        <taxon>Bacteria</taxon>
        <taxon>Pseudomonadati</taxon>
        <taxon>Pseudomonadota</taxon>
        <taxon>Gammaproteobacteria</taxon>
        <taxon>Alteromonadales</taxon>
        <taxon>Alteromonadaceae</taxon>
        <taxon>Saccharobesus</taxon>
    </lineage>
</organism>
<dbReference type="GO" id="GO:0004065">
    <property type="term" value="F:arylsulfatase activity"/>
    <property type="evidence" value="ECO:0007669"/>
    <property type="project" value="TreeGrafter"/>
</dbReference>
<dbReference type="InterPro" id="IPR050738">
    <property type="entry name" value="Sulfatase"/>
</dbReference>
<dbReference type="AlphaFoldDB" id="A0A2S0VQ14"/>
<proteinExistence type="inferred from homology"/>